<evidence type="ECO:0000256" key="6">
    <source>
        <dbReference type="ARBA" id="ARBA00023306"/>
    </source>
</evidence>
<comment type="subcellular location">
    <subcellularLocation>
        <location evidence="1">Nucleus</location>
    </subcellularLocation>
</comment>
<evidence type="ECO:0000256" key="1">
    <source>
        <dbReference type="ARBA" id="ARBA00004123"/>
    </source>
</evidence>
<evidence type="ECO:0000259" key="10">
    <source>
        <dbReference type="Pfam" id="PF16050"/>
    </source>
</evidence>
<keyword evidence="4" id="KW-0804">Transcription</keyword>
<dbReference type="InterPro" id="IPR032041">
    <property type="entry name" value="Cdc73_N"/>
</dbReference>
<keyword evidence="7" id="KW-0175">Coiled coil</keyword>
<feature type="domain" description="DNA replication factor Cdt1 C-terminal" evidence="11">
    <location>
        <begin position="222"/>
        <end position="299"/>
    </location>
</feature>
<dbReference type="Gene3D" id="3.40.50.11990">
    <property type="entry name" value="RNA polymerase II accessory factor, Cdc73 C-terminal domain"/>
    <property type="match status" value="1"/>
</dbReference>
<dbReference type="EMBL" id="KZ155831">
    <property type="protein sequence ID" value="OUS43576.1"/>
    <property type="molecule type" value="Genomic_DNA"/>
</dbReference>
<dbReference type="InterPro" id="IPR038090">
    <property type="entry name" value="Cdt1_C_WH_dom_sf"/>
</dbReference>
<feature type="domain" description="Cell division control protein 73 C-terminal" evidence="9">
    <location>
        <begin position="667"/>
        <end position="824"/>
    </location>
</feature>
<evidence type="ECO:0000256" key="2">
    <source>
        <dbReference type="ARBA" id="ARBA00008356"/>
    </source>
</evidence>
<feature type="domain" description="Paf1 complex subunit Cdc73 N-terminal" evidence="10">
    <location>
        <begin position="422"/>
        <end position="501"/>
    </location>
</feature>
<comment type="similarity">
    <text evidence="3">Belongs to the CDC73 family.</text>
</comment>
<feature type="region of interest" description="Disordered" evidence="8">
    <location>
        <begin position="612"/>
        <end position="657"/>
    </location>
</feature>
<organism evidence="12">
    <name type="scientific">Ostreococcus tauri</name>
    <name type="common">Marine green alga</name>
    <dbReference type="NCBI Taxonomy" id="70448"/>
    <lineage>
        <taxon>Eukaryota</taxon>
        <taxon>Viridiplantae</taxon>
        <taxon>Chlorophyta</taxon>
        <taxon>Mamiellophyceae</taxon>
        <taxon>Mamiellales</taxon>
        <taxon>Bathycoccaceae</taxon>
        <taxon>Ostreococcus</taxon>
    </lineage>
</organism>
<dbReference type="GO" id="GO:0016593">
    <property type="term" value="C:Cdc73/Paf1 complex"/>
    <property type="evidence" value="ECO:0007669"/>
    <property type="project" value="InterPro"/>
</dbReference>
<keyword evidence="6" id="KW-0131">Cell cycle</keyword>
<dbReference type="InterPro" id="IPR031336">
    <property type="entry name" value="CDC73_C"/>
</dbReference>
<name>A0A1Y5I266_OSTTA</name>
<feature type="coiled-coil region" evidence="7">
    <location>
        <begin position="549"/>
        <end position="576"/>
    </location>
</feature>
<evidence type="ECO:0000256" key="5">
    <source>
        <dbReference type="ARBA" id="ARBA00023242"/>
    </source>
</evidence>
<dbReference type="Gene3D" id="1.10.10.1420">
    <property type="entry name" value="DNA replication factor Cdt1, C-terminal WH domain"/>
    <property type="match status" value="1"/>
</dbReference>
<evidence type="ECO:0000259" key="11">
    <source>
        <dbReference type="Pfam" id="PF16679"/>
    </source>
</evidence>
<dbReference type="Pfam" id="PF16050">
    <property type="entry name" value="CDC73_N"/>
    <property type="match status" value="1"/>
</dbReference>
<reference evidence="12" key="1">
    <citation type="submission" date="2017-04" db="EMBL/GenBank/DDBJ databases">
        <title>Population genomics of picophytoplankton unveils novel chromosome hypervariability.</title>
        <authorList>
            <consortium name="DOE Joint Genome Institute"/>
            <person name="Blanc-Mathieu R."/>
            <person name="Krasovec M."/>
            <person name="Hebrard M."/>
            <person name="Yau S."/>
            <person name="Desgranges E."/>
            <person name="Martin J."/>
            <person name="Schackwitz W."/>
            <person name="Kuo A."/>
            <person name="Salin G."/>
            <person name="Donnadieu C."/>
            <person name="Desdevises Y."/>
            <person name="Sanchez-Ferandin S."/>
            <person name="Moreau H."/>
            <person name="Rivals E."/>
            <person name="Grigoriev I.V."/>
            <person name="Grimsley N."/>
            <person name="Eyre-Walker A."/>
            <person name="Piganeau G."/>
        </authorList>
    </citation>
    <scope>NUCLEOTIDE SEQUENCE [LARGE SCALE GENOMIC DNA]</scope>
    <source>
        <strain evidence="12">RCC 1115</strain>
    </source>
</reference>
<comment type="similarity">
    <text evidence="2">Belongs to the Cdt1 family.</text>
</comment>
<feature type="compositionally biased region" description="Low complexity" evidence="8">
    <location>
        <begin position="627"/>
        <end position="643"/>
    </location>
</feature>
<dbReference type="InterPro" id="IPR007852">
    <property type="entry name" value="Cdc73/Parafibromin"/>
</dbReference>
<evidence type="ECO:0000256" key="8">
    <source>
        <dbReference type="SAM" id="MobiDB-lite"/>
    </source>
</evidence>
<dbReference type="AlphaFoldDB" id="A0A1Y5I266"/>
<dbReference type="Proteomes" id="UP000195557">
    <property type="component" value="Unassembled WGS sequence"/>
</dbReference>
<accession>A0A1Y5I266</accession>
<evidence type="ECO:0000259" key="9">
    <source>
        <dbReference type="Pfam" id="PF05179"/>
    </source>
</evidence>
<dbReference type="PANTHER" id="PTHR12466:SF8">
    <property type="entry name" value="PARAFIBROMIN"/>
    <property type="match status" value="1"/>
</dbReference>
<dbReference type="GO" id="GO:0032968">
    <property type="term" value="P:positive regulation of transcription elongation by RNA polymerase II"/>
    <property type="evidence" value="ECO:0007669"/>
    <property type="project" value="TreeGrafter"/>
</dbReference>
<proteinExistence type="inferred from homology"/>
<dbReference type="GO" id="GO:0006368">
    <property type="term" value="P:transcription elongation by RNA polymerase II"/>
    <property type="evidence" value="ECO:0007669"/>
    <property type="project" value="InterPro"/>
</dbReference>
<dbReference type="Pfam" id="PF05179">
    <property type="entry name" value="CDC73_C"/>
    <property type="match status" value="1"/>
</dbReference>
<sequence length="834" mass="93226">MTDGRALPMKFRRALDACESTLFVARFMRARGILANADAVCANVERATGSRCTLETLRLVAALSGGGVRLRARGSRTDARRVRVEVDFGDGDEANGDVMGLAAMKARVEEIRVRMIETVAKVHGSDASGATLETWRDDFDLESVELPELAEIELEDEEEQRRVEPRLLSSSSAPVLGESKERVSESELFRTMSDLGPECKGLSKSAIQAVLERQAVVDAYNSPVAVADRERRRLYGRLPQVFDAVRSTFAAGKRRVMELNLLLDELARTNARAPVSNDELIDSIRILTRTCPEWCAIAPSRSGDEELFRIVNRDPGVARDARARVSALCRDAAKSSHARAHRRALASRFVAVDDTARERTLTKPVEMDALRLIRDHVVNGHISACVLDRSERERARTTHLTARRSTHDANEIHLREADVPLRRSAETNYRSKVGNKLLKVEQIWYFIKHHVQNPSMAHTAYMKAAIADGFATLSMLDRNDLIDYLTGKKATSERIDVTAVLVDDEAGIDAGKRAREDEDEDGVPRERVLRDRNSVLRAPKDMTSVLAFFKAPEEEMERLQEEKQQAEDLAKGVKNQRYRDVKEQVFWREHVGSDFDFMNLDTNASFLSGPNPGVANGIDVPSERRTAPAAQPSAPSGPSSVSARKPSAMPAKAPVKKKTSGIPGGIPIIIVPAGFNQKVVLNMFNAKEFLQNGKFTPWDVVQKSGAKKSSSVYISRTYKRDGSKIKYEVTEKAPHKRSEDWARVAACFVLGAKWQFKDWPFRGVEDGDLVETFSKIRGFHARFDGDPEIDVVKTWNVKTITVSRTQRHGDRAAFEFFWDELDKHLALRSSALKY</sequence>
<protein>
    <submittedName>
        <fullName evidence="12">RNA polymerase II accessory factor Cdc73p</fullName>
    </submittedName>
</protein>
<dbReference type="GO" id="GO:0000993">
    <property type="term" value="F:RNA polymerase II complex binding"/>
    <property type="evidence" value="ECO:0007669"/>
    <property type="project" value="TreeGrafter"/>
</dbReference>
<dbReference type="Pfam" id="PF16679">
    <property type="entry name" value="CDT1_C"/>
    <property type="match status" value="1"/>
</dbReference>
<dbReference type="InterPro" id="IPR032054">
    <property type="entry name" value="Cdt1_C"/>
</dbReference>
<evidence type="ECO:0000256" key="3">
    <source>
        <dbReference type="ARBA" id="ARBA00010427"/>
    </source>
</evidence>
<dbReference type="eggNOG" id="KOG3786">
    <property type="taxonomic scope" value="Eukaryota"/>
</dbReference>
<gene>
    <name evidence="12" type="ORF">BE221DRAFT_80114</name>
</gene>
<dbReference type="PANTHER" id="PTHR12466">
    <property type="entry name" value="CDC73 DOMAIN PROTEIN"/>
    <property type="match status" value="1"/>
</dbReference>
<dbReference type="InterPro" id="IPR038103">
    <property type="entry name" value="CDC73_C_sf"/>
</dbReference>
<evidence type="ECO:0000313" key="12">
    <source>
        <dbReference type="EMBL" id="OUS43576.1"/>
    </source>
</evidence>
<evidence type="ECO:0000256" key="7">
    <source>
        <dbReference type="SAM" id="Coils"/>
    </source>
</evidence>
<evidence type="ECO:0000256" key="4">
    <source>
        <dbReference type="ARBA" id="ARBA00023163"/>
    </source>
</evidence>
<keyword evidence="5" id="KW-0539">Nucleus</keyword>